<evidence type="ECO:0000256" key="2">
    <source>
        <dbReference type="ARBA" id="ARBA00022527"/>
    </source>
</evidence>
<dbReference type="GO" id="GO:0045717">
    <property type="term" value="P:negative regulation of fatty acid biosynthetic process"/>
    <property type="evidence" value="ECO:0007669"/>
    <property type="project" value="UniProtKB-ARBA"/>
</dbReference>
<feature type="domain" description="PASTA" evidence="12">
    <location>
        <begin position="400"/>
        <end position="467"/>
    </location>
</feature>
<keyword evidence="2 13" id="KW-0723">Serine/threonine-protein kinase</keyword>
<dbReference type="GO" id="GO:0005524">
    <property type="term" value="F:ATP binding"/>
    <property type="evidence" value="ECO:0007669"/>
    <property type="project" value="UniProtKB-KW"/>
</dbReference>
<dbReference type="OrthoDB" id="9762169at2"/>
<feature type="domain" description="Protein kinase" evidence="11">
    <location>
        <begin position="22"/>
        <end position="279"/>
    </location>
</feature>
<evidence type="ECO:0000256" key="4">
    <source>
        <dbReference type="ARBA" id="ARBA00022741"/>
    </source>
</evidence>
<evidence type="ECO:0000256" key="10">
    <source>
        <dbReference type="SAM" id="Phobius"/>
    </source>
</evidence>
<evidence type="ECO:0000256" key="3">
    <source>
        <dbReference type="ARBA" id="ARBA00022679"/>
    </source>
</evidence>
<keyword evidence="3" id="KW-0808">Transferase</keyword>
<dbReference type="CDD" id="cd06577">
    <property type="entry name" value="PASTA_pknB"/>
    <property type="match status" value="5"/>
</dbReference>
<evidence type="ECO:0000313" key="14">
    <source>
        <dbReference type="Proteomes" id="UP000198741"/>
    </source>
</evidence>
<feature type="domain" description="PASTA" evidence="12">
    <location>
        <begin position="537"/>
        <end position="604"/>
    </location>
</feature>
<evidence type="ECO:0000256" key="6">
    <source>
        <dbReference type="ARBA" id="ARBA00022840"/>
    </source>
</evidence>
<dbReference type="FunFam" id="1.10.510.10:FF:000021">
    <property type="entry name" value="Serine/threonine protein kinase"/>
    <property type="match status" value="1"/>
</dbReference>
<dbReference type="SMART" id="SM00220">
    <property type="entry name" value="S_TKc"/>
    <property type="match status" value="1"/>
</dbReference>
<dbReference type="InterPro" id="IPR008271">
    <property type="entry name" value="Ser/Thr_kinase_AS"/>
</dbReference>
<evidence type="ECO:0000259" key="11">
    <source>
        <dbReference type="PROSITE" id="PS50011"/>
    </source>
</evidence>
<evidence type="ECO:0000259" key="12">
    <source>
        <dbReference type="PROSITE" id="PS51178"/>
    </source>
</evidence>
<dbReference type="CDD" id="cd14014">
    <property type="entry name" value="STKc_PknB_like"/>
    <property type="match status" value="1"/>
</dbReference>
<evidence type="ECO:0000256" key="1">
    <source>
        <dbReference type="ARBA" id="ARBA00012513"/>
    </source>
</evidence>
<dbReference type="FunFam" id="3.30.200.20:FF:000035">
    <property type="entry name" value="Serine/threonine protein kinase Stk1"/>
    <property type="match status" value="1"/>
</dbReference>
<evidence type="ECO:0000256" key="9">
    <source>
        <dbReference type="SAM" id="MobiDB-lite"/>
    </source>
</evidence>
<evidence type="ECO:0000256" key="5">
    <source>
        <dbReference type="ARBA" id="ARBA00022777"/>
    </source>
</evidence>
<comment type="catalytic activity">
    <reaction evidence="7">
        <text>L-threonyl-[protein] + ATP = O-phospho-L-threonyl-[protein] + ADP + H(+)</text>
        <dbReference type="Rhea" id="RHEA:46608"/>
        <dbReference type="Rhea" id="RHEA-COMP:11060"/>
        <dbReference type="Rhea" id="RHEA-COMP:11605"/>
        <dbReference type="ChEBI" id="CHEBI:15378"/>
        <dbReference type="ChEBI" id="CHEBI:30013"/>
        <dbReference type="ChEBI" id="CHEBI:30616"/>
        <dbReference type="ChEBI" id="CHEBI:61977"/>
        <dbReference type="ChEBI" id="CHEBI:456216"/>
        <dbReference type="EC" id="2.7.11.1"/>
    </reaction>
</comment>
<dbReference type="Proteomes" id="UP000198741">
    <property type="component" value="Chromosome I"/>
</dbReference>
<dbReference type="PANTHER" id="PTHR43289:SF34">
    <property type="entry name" value="SERINE_THREONINE-PROTEIN KINASE YBDM-RELATED"/>
    <property type="match status" value="1"/>
</dbReference>
<keyword evidence="14" id="KW-1185">Reference proteome</keyword>
<evidence type="ECO:0000256" key="7">
    <source>
        <dbReference type="ARBA" id="ARBA00047899"/>
    </source>
</evidence>
<keyword evidence="5 13" id="KW-0418">Kinase</keyword>
<dbReference type="PANTHER" id="PTHR43289">
    <property type="entry name" value="MITOGEN-ACTIVATED PROTEIN KINASE KINASE KINASE 20-RELATED"/>
    <property type="match status" value="1"/>
</dbReference>
<gene>
    <name evidence="13" type="ORF">SAMN04515671_3376</name>
</gene>
<keyword evidence="6" id="KW-0067">ATP-binding</keyword>
<name>A0A1H0R3G9_9ACTN</name>
<dbReference type="PROSITE" id="PS00108">
    <property type="entry name" value="PROTEIN_KINASE_ST"/>
    <property type="match status" value="1"/>
</dbReference>
<dbReference type="EC" id="2.7.11.1" evidence="1"/>
<dbReference type="SMART" id="SM00740">
    <property type="entry name" value="PASTA"/>
    <property type="match status" value="5"/>
</dbReference>
<dbReference type="Pfam" id="PF00069">
    <property type="entry name" value="Pkinase"/>
    <property type="match status" value="1"/>
</dbReference>
<dbReference type="AlphaFoldDB" id="A0A1H0R3G9"/>
<dbReference type="RefSeq" id="WP_090477825.1">
    <property type="nucleotide sequence ID" value="NZ_LT629710.1"/>
</dbReference>
<dbReference type="Gene3D" id="1.10.510.10">
    <property type="entry name" value="Transferase(Phosphotransferase) domain 1"/>
    <property type="match status" value="1"/>
</dbReference>
<protein>
    <recommendedName>
        <fullName evidence="1">non-specific serine/threonine protein kinase</fullName>
        <ecNumber evidence="1">2.7.11.1</ecNumber>
    </recommendedName>
</protein>
<dbReference type="PROSITE" id="PS50011">
    <property type="entry name" value="PROTEIN_KINASE_DOM"/>
    <property type="match status" value="1"/>
</dbReference>
<keyword evidence="10" id="KW-0472">Membrane</keyword>
<feature type="domain" description="PASTA" evidence="12">
    <location>
        <begin position="670"/>
        <end position="732"/>
    </location>
</feature>
<proteinExistence type="predicted"/>
<sequence length="732" mass="74838">MSTSGGGRTRPTLVGTVLDGRYRVGAVIARGGMSTVYRGMDLRLDRPVAIKVMKSSFASDPSFLTRFEREARTAAGLAHRGVVAVYDQGRDGDIVFLVMELVDGGTLRDLMRQSGALSVPVTLSILEPLLAALGAAHAGGLVHRDVKPENVLISSKGEVKVADFGLVRAISSQTMATGDVILGTVAYLSPEQVSTGASDPRSDVYSAGIVAYEMLTGHTPYLGDNAISVAYQHVHSDVPPVTDDAPGVPVELDDLILAATRRDPFARPRDASAFLSALVSMRARLGLARAVVPVPRVAAPAGRPTGTAGRSAATSIRTPAQQTRLTDHPTVGPAGPTGTRMVPGVGAGTVDLRSAVPPEPDQPGPIVRRRTPSRLRRWLIVAVIVLLLGTAAAVGGWWLGSGRWAYAPAVVNVEQQKAETLVRNAGLVPHVSTEPSDTVPQGTVAGSRPATGARMLRGSEVDLVVSTGRPVVPAITAGSTVAQAVLTIKDADLNPVYGEATDEYSSTVPVGAVITTDPPPDTTLPLAADVTIVRSKGPAPVPVPDVAGKAGDDAKNALIVAGFTVAADKDVFDPDVDPGSITGTDPAAGQLVPAGSAVALVVATSLEVPVVRGESLDAAAADLRRSGFVVTVGPSAYDGDVDGGLVIGTDPAAGVRVDPANPAVTLTGSNAVSVPDVTRGNVQQAKDQLSALGLQTAVSAMFGASGSSVIGQDPSAGSRVEPGSTVRVSAFP</sequence>
<dbReference type="GO" id="GO:0004674">
    <property type="term" value="F:protein serine/threonine kinase activity"/>
    <property type="evidence" value="ECO:0007669"/>
    <property type="project" value="UniProtKB-KW"/>
</dbReference>
<keyword evidence="4" id="KW-0547">Nucleotide-binding</keyword>
<dbReference type="Gene3D" id="3.30.10.20">
    <property type="match status" value="5"/>
</dbReference>
<evidence type="ECO:0000256" key="8">
    <source>
        <dbReference type="ARBA" id="ARBA00048679"/>
    </source>
</evidence>
<feature type="domain" description="PASTA" evidence="12">
    <location>
        <begin position="605"/>
        <end position="669"/>
    </location>
</feature>
<feature type="domain" description="PASTA" evidence="12">
    <location>
        <begin position="468"/>
        <end position="536"/>
    </location>
</feature>
<dbReference type="InterPro" id="IPR000719">
    <property type="entry name" value="Prot_kinase_dom"/>
</dbReference>
<dbReference type="Gene3D" id="3.30.200.20">
    <property type="entry name" value="Phosphorylase Kinase, domain 1"/>
    <property type="match status" value="1"/>
</dbReference>
<dbReference type="STRING" id="1090615.SAMN04515671_3376"/>
<dbReference type="InterPro" id="IPR005543">
    <property type="entry name" value="PASTA_dom"/>
</dbReference>
<comment type="catalytic activity">
    <reaction evidence="8">
        <text>L-seryl-[protein] + ATP = O-phospho-L-seryl-[protein] + ADP + H(+)</text>
        <dbReference type="Rhea" id="RHEA:17989"/>
        <dbReference type="Rhea" id="RHEA-COMP:9863"/>
        <dbReference type="Rhea" id="RHEA-COMP:11604"/>
        <dbReference type="ChEBI" id="CHEBI:15378"/>
        <dbReference type="ChEBI" id="CHEBI:29999"/>
        <dbReference type="ChEBI" id="CHEBI:30616"/>
        <dbReference type="ChEBI" id="CHEBI:83421"/>
        <dbReference type="ChEBI" id="CHEBI:456216"/>
        <dbReference type="EC" id="2.7.11.1"/>
    </reaction>
</comment>
<evidence type="ECO:0000313" key="13">
    <source>
        <dbReference type="EMBL" id="SDP23960.1"/>
    </source>
</evidence>
<organism evidence="13 14">
    <name type="scientific">Nakamurella panacisegetis</name>
    <dbReference type="NCBI Taxonomy" id="1090615"/>
    <lineage>
        <taxon>Bacteria</taxon>
        <taxon>Bacillati</taxon>
        <taxon>Actinomycetota</taxon>
        <taxon>Actinomycetes</taxon>
        <taxon>Nakamurellales</taxon>
        <taxon>Nakamurellaceae</taxon>
        <taxon>Nakamurella</taxon>
    </lineage>
</organism>
<reference evidence="13 14" key="1">
    <citation type="submission" date="2016-10" db="EMBL/GenBank/DDBJ databases">
        <authorList>
            <person name="de Groot N.N."/>
        </authorList>
    </citation>
    <scope>NUCLEOTIDE SEQUENCE [LARGE SCALE GENOMIC DNA]</scope>
    <source>
        <strain evidence="14">P4-7,KCTC 19426,CECT 7604</strain>
    </source>
</reference>
<dbReference type="InterPro" id="IPR011009">
    <property type="entry name" value="Kinase-like_dom_sf"/>
</dbReference>
<dbReference type="EMBL" id="LT629710">
    <property type="protein sequence ID" value="SDP23960.1"/>
    <property type="molecule type" value="Genomic_DNA"/>
</dbReference>
<dbReference type="NCBIfam" id="NF033483">
    <property type="entry name" value="PknB_PASTA_kin"/>
    <property type="match status" value="1"/>
</dbReference>
<keyword evidence="10" id="KW-0812">Transmembrane</keyword>
<dbReference type="SUPFAM" id="SSF56112">
    <property type="entry name" value="Protein kinase-like (PK-like)"/>
    <property type="match status" value="1"/>
</dbReference>
<feature type="region of interest" description="Disordered" evidence="9">
    <location>
        <begin position="709"/>
        <end position="732"/>
    </location>
</feature>
<feature type="transmembrane region" description="Helical" evidence="10">
    <location>
        <begin position="378"/>
        <end position="399"/>
    </location>
</feature>
<keyword evidence="10" id="KW-1133">Transmembrane helix</keyword>
<accession>A0A1H0R3G9</accession>
<dbReference type="Pfam" id="PF03793">
    <property type="entry name" value="PASTA"/>
    <property type="match status" value="5"/>
</dbReference>
<dbReference type="PROSITE" id="PS51178">
    <property type="entry name" value="PASTA"/>
    <property type="match status" value="5"/>
</dbReference>